<dbReference type="PANTHER" id="PTHR30093">
    <property type="entry name" value="GENERAL SECRETION PATHWAY PROTEIN G"/>
    <property type="match status" value="1"/>
</dbReference>
<evidence type="ECO:0000256" key="4">
    <source>
        <dbReference type="ARBA" id="ARBA00022989"/>
    </source>
</evidence>
<dbReference type="Proteomes" id="UP000295830">
    <property type="component" value="Unassembled WGS sequence"/>
</dbReference>
<dbReference type="PROSITE" id="PS00409">
    <property type="entry name" value="PROKAR_NTER_METHYL"/>
    <property type="match status" value="1"/>
</dbReference>
<dbReference type="RefSeq" id="WP_133737159.1">
    <property type="nucleotide sequence ID" value="NZ_SOAX01000008.1"/>
</dbReference>
<reference evidence="7 8" key="1">
    <citation type="submission" date="2019-03" db="EMBL/GenBank/DDBJ databases">
        <title>Genomic Encyclopedia of Type Strains, Phase IV (KMG-IV): sequencing the most valuable type-strain genomes for metagenomic binning, comparative biology and taxonomic classification.</title>
        <authorList>
            <person name="Goeker M."/>
        </authorList>
    </citation>
    <scope>NUCLEOTIDE SEQUENCE [LARGE SCALE GENOMIC DNA]</scope>
    <source>
        <strain evidence="7 8">DSM 15505</strain>
    </source>
</reference>
<evidence type="ECO:0000256" key="5">
    <source>
        <dbReference type="ARBA" id="ARBA00023136"/>
    </source>
</evidence>
<feature type="transmembrane region" description="Helical" evidence="6">
    <location>
        <begin position="7"/>
        <end position="28"/>
    </location>
</feature>
<comment type="subcellular location">
    <subcellularLocation>
        <location evidence="1">Membrane</location>
        <topology evidence="1">Single-pass membrane protein</topology>
    </subcellularLocation>
</comment>
<dbReference type="PANTHER" id="PTHR30093:SF44">
    <property type="entry name" value="TYPE II SECRETION SYSTEM CORE PROTEIN G"/>
    <property type="match status" value="1"/>
</dbReference>
<dbReference type="GO" id="GO:0016020">
    <property type="term" value="C:membrane"/>
    <property type="evidence" value="ECO:0007669"/>
    <property type="project" value="UniProtKB-SubCell"/>
</dbReference>
<dbReference type="InterPro" id="IPR012902">
    <property type="entry name" value="N_methyl_site"/>
</dbReference>
<sequence length="147" mass="14832">MKRQQQGFTLIELVIVIVILGILSAFALPRFADLGGDARAAAIEGAAGSMKSASSIVRSACLADSNCDDSSADISLEGQPIDLTNGYPAATTDGIISAAQISGDDFNIVSGSPIEVQANGATSDCKVSYAAATSSQPPVFATTLSGC</sequence>
<keyword evidence="3 6" id="KW-0812">Transmembrane</keyword>
<comment type="caution">
    <text evidence="7">The sequence shown here is derived from an EMBL/GenBank/DDBJ whole genome shotgun (WGS) entry which is preliminary data.</text>
</comment>
<dbReference type="Pfam" id="PF07963">
    <property type="entry name" value="N_methyl"/>
    <property type="match status" value="1"/>
</dbReference>
<keyword evidence="5 6" id="KW-0472">Membrane</keyword>
<dbReference type="EMBL" id="SOAX01000008">
    <property type="protein sequence ID" value="TDT36987.1"/>
    <property type="molecule type" value="Genomic_DNA"/>
</dbReference>
<proteinExistence type="predicted"/>
<evidence type="ECO:0000313" key="8">
    <source>
        <dbReference type="Proteomes" id="UP000295830"/>
    </source>
</evidence>
<dbReference type="NCBIfam" id="TIGR02532">
    <property type="entry name" value="IV_pilin_GFxxxE"/>
    <property type="match status" value="1"/>
</dbReference>
<evidence type="ECO:0000313" key="7">
    <source>
        <dbReference type="EMBL" id="TDT36987.1"/>
    </source>
</evidence>
<evidence type="ECO:0000256" key="1">
    <source>
        <dbReference type="ARBA" id="ARBA00004167"/>
    </source>
</evidence>
<dbReference type="InterPro" id="IPR045584">
    <property type="entry name" value="Pilin-like"/>
</dbReference>
<accession>A0A4R7JIW7</accession>
<dbReference type="OrthoDB" id="5654254at2"/>
<organism evidence="7 8">
    <name type="scientific">Halospina denitrificans</name>
    <dbReference type="NCBI Taxonomy" id="332522"/>
    <lineage>
        <taxon>Bacteria</taxon>
        <taxon>Pseudomonadati</taxon>
        <taxon>Pseudomonadota</taxon>
        <taxon>Gammaproteobacteria</taxon>
        <taxon>Halospina</taxon>
    </lineage>
</organism>
<keyword evidence="4 6" id="KW-1133">Transmembrane helix</keyword>
<evidence type="ECO:0000256" key="6">
    <source>
        <dbReference type="SAM" id="Phobius"/>
    </source>
</evidence>
<name>A0A4R7JIW7_9GAMM</name>
<evidence type="ECO:0000256" key="2">
    <source>
        <dbReference type="ARBA" id="ARBA00022481"/>
    </source>
</evidence>
<evidence type="ECO:0000256" key="3">
    <source>
        <dbReference type="ARBA" id="ARBA00022692"/>
    </source>
</evidence>
<keyword evidence="2" id="KW-0488">Methylation</keyword>
<dbReference type="SUPFAM" id="SSF54523">
    <property type="entry name" value="Pili subunits"/>
    <property type="match status" value="1"/>
</dbReference>
<protein>
    <submittedName>
        <fullName evidence="7">MSHA pilin protein MshA</fullName>
    </submittedName>
</protein>
<dbReference type="Gene3D" id="3.30.700.10">
    <property type="entry name" value="Glycoprotein, Type 4 Pilin"/>
    <property type="match status" value="1"/>
</dbReference>
<keyword evidence="8" id="KW-1185">Reference proteome</keyword>
<gene>
    <name evidence="7" type="ORF">DES49_2939</name>
</gene>
<dbReference type="AlphaFoldDB" id="A0A4R7JIW7"/>